<reference evidence="3" key="1">
    <citation type="submission" date="2018-06" db="EMBL/GenBank/DDBJ databases">
        <authorList>
            <person name="Zhirakovskaya E."/>
        </authorList>
    </citation>
    <scope>NUCLEOTIDE SEQUENCE</scope>
</reference>
<proteinExistence type="inferred from homology"/>
<accession>A0A3B0Z3X6</accession>
<comment type="similarity">
    <text evidence="1">Belongs to the CapA family.</text>
</comment>
<dbReference type="Gene3D" id="2.60.40.1120">
    <property type="entry name" value="Carboxypeptidase-like, regulatory domain"/>
    <property type="match status" value="1"/>
</dbReference>
<dbReference type="InterPro" id="IPR019079">
    <property type="entry name" value="Capsule_synth_CapA"/>
</dbReference>
<protein>
    <recommendedName>
        <fullName evidence="2">Capsule synthesis protein CapA domain-containing protein</fullName>
    </recommendedName>
</protein>
<dbReference type="Pfam" id="PF13620">
    <property type="entry name" value="CarboxypepD_reg"/>
    <property type="match status" value="1"/>
</dbReference>
<dbReference type="EMBL" id="UOFP01000205">
    <property type="protein sequence ID" value="VAW87988.1"/>
    <property type="molecule type" value="Genomic_DNA"/>
</dbReference>
<dbReference type="PANTHER" id="PTHR33393:SF13">
    <property type="entry name" value="PGA BIOSYNTHESIS PROTEIN CAPA"/>
    <property type="match status" value="1"/>
</dbReference>
<evidence type="ECO:0000313" key="3">
    <source>
        <dbReference type="EMBL" id="VAW87988.1"/>
    </source>
</evidence>
<dbReference type="SUPFAM" id="SSF49464">
    <property type="entry name" value="Carboxypeptidase regulatory domain-like"/>
    <property type="match status" value="1"/>
</dbReference>
<evidence type="ECO:0000256" key="1">
    <source>
        <dbReference type="ARBA" id="ARBA00005662"/>
    </source>
</evidence>
<sequence length="455" mass="49769">MGYRVCLVILMLSLSWGLSGCGGNDDAVKASDFLQQDQSLRDRYQNSTVDIDGEVVDESGNAIEGALVSALGVGSYTDQQGRFSLQNLARKNTLLTVEAAQFRQFQYPLQLQTVMTQQPLPLAPFTLTATNNNEARFLFAGDLSFARRFLDPLDLTPTNEIPADNPQALIRSSDPLPGSRRALDYIRSTLKQADFPVVNFESPVTLNPQTPHSTKEFIYFSLPGSLPALREAGINYVSLGNNHVYDYLGAGLQDTLDYLTQHGLQYSGAGKTPEEAFKPYETEINGMAISLVSATSVSGSRYPELYVATDCIDTNYDPCTPQGGAADLNDRVRMSSTIATAKGDGNFVVAQLHGGAEYTLSPSDPAYDRMTMAAEAGADLVISHHPHVAQGFSYYNGALIFEGLGNFLFDQDRHDTMLGLMAQVDVRDQQIVRARGIPIYLEDYRPRRISGDLAN</sequence>
<dbReference type="PANTHER" id="PTHR33393">
    <property type="entry name" value="POLYGLUTAMINE SYNTHESIS ACCESSORY PROTEIN RV0574C-RELATED"/>
    <property type="match status" value="1"/>
</dbReference>
<feature type="domain" description="Capsule synthesis protein CapA" evidence="2">
    <location>
        <begin position="136"/>
        <end position="411"/>
    </location>
</feature>
<dbReference type="InterPro" id="IPR029052">
    <property type="entry name" value="Metallo-depent_PP-like"/>
</dbReference>
<dbReference type="CDD" id="cd07381">
    <property type="entry name" value="MPP_CapA"/>
    <property type="match status" value="1"/>
</dbReference>
<dbReference type="Pfam" id="PF09587">
    <property type="entry name" value="PGA_cap"/>
    <property type="match status" value="1"/>
</dbReference>
<dbReference type="Gene3D" id="3.60.21.10">
    <property type="match status" value="1"/>
</dbReference>
<name>A0A3B0Z3X6_9ZZZZ</name>
<organism evidence="3">
    <name type="scientific">hydrothermal vent metagenome</name>
    <dbReference type="NCBI Taxonomy" id="652676"/>
    <lineage>
        <taxon>unclassified sequences</taxon>
        <taxon>metagenomes</taxon>
        <taxon>ecological metagenomes</taxon>
    </lineage>
</organism>
<gene>
    <name evidence="3" type="ORF">MNBD_GAMMA18-537</name>
</gene>
<feature type="non-terminal residue" evidence="3">
    <location>
        <position position="455"/>
    </location>
</feature>
<dbReference type="PROSITE" id="PS51257">
    <property type="entry name" value="PROKAR_LIPOPROTEIN"/>
    <property type="match status" value="1"/>
</dbReference>
<dbReference type="AlphaFoldDB" id="A0A3B0Z3X6"/>
<evidence type="ECO:0000259" key="2">
    <source>
        <dbReference type="SMART" id="SM00854"/>
    </source>
</evidence>
<dbReference type="InterPro" id="IPR052169">
    <property type="entry name" value="CW_Biosynth-Accessory"/>
</dbReference>
<dbReference type="InterPro" id="IPR008969">
    <property type="entry name" value="CarboxyPept-like_regulatory"/>
</dbReference>
<dbReference type="SUPFAM" id="SSF56300">
    <property type="entry name" value="Metallo-dependent phosphatases"/>
    <property type="match status" value="1"/>
</dbReference>
<dbReference type="SMART" id="SM00854">
    <property type="entry name" value="PGA_cap"/>
    <property type="match status" value="1"/>
</dbReference>